<evidence type="ECO:0000256" key="2">
    <source>
        <dbReference type="ARBA" id="ARBA00022670"/>
    </source>
</evidence>
<dbReference type="PANTHER" id="PTHR45962">
    <property type="entry name" value="N-FATTY-ACYL-AMINO ACID SYNTHASE/HYDROLASE PM20D1"/>
    <property type="match status" value="1"/>
</dbReference>
<dbReference type="Gene3D" id="3.40.630.10">
    <property type="entry name" value="Zn peptidases"/>
    <property type="match status" value="1"/>
</dbReference>
<dbReference type="EMBL" id="JAACJO010000001">
    <property type="protein sequence ID" value="KAF5363384.1"/>
    <property type="molecule type" value="Genomic_DNA"/>
</dbReference>
<dbReference type="GO" id="GO:0000328">
    <property type="term" value="C:fungal-type vacuole lumen"/>
    <property type="evidence" value="ECO:0007669"/>
    <property type="project" value="TreeGrafter"/>
</dbReference>
<evidence type="ECO:0000256" key="1">
    <source>
        <dbReference type="ARBA" id="ARBA00006247"/>
    </source>
</evidence>
<keyword evidence="7" id="KW-1185">Reference proteome</keyword>
<evidence type="ECO:0000313" key="6">
    <source>
        <dbReference type="EMBL" id="KAF5363384.1"/>
    </source>
</evidence>
<keyword evidence="4" id="KW-0378">Hydrolase</keyword>
<evidence type="ECO:0000256" key="5">
    <source>
        <dbReference type="ARBA" id="ARBA00022833"/>
    </source>
</evidence>
<dbReference type="OrthoDB" id="3064516at2759"/>
<dbReference type="PROSITE" id="PS00759">
    <property type="entry name" value="ARGE_DAPE_CPG2_2"/>
    <property type="match status" value="1"/>
</dbReference>
<keyword evidence="2" id="KW-0645">Protease</keyword>
<dbReference type="SUPFAM" id="SSF53187">
    <property type="entry name" value="Zn-dependent exopeptidases"/>
    <property type="match status" value="1"/>
</dbReference>
<evidence type="ECO:0008006" key="8">
    <source>
        <dbReference type="Google" id="ProtNLM"/>
    </source>
</evidence>
<comment type="similarity">
    <text evidence="1">Belongs to the peptidase M20A family.</text>
</comment>
<dbReference type="AlphaFoldDB" id="A0A8H5LNA5"/>
<gene>
    <name evidence="6" type="ORF">D9756_000018</name>
</gene>
<protein>
    <recommendedName>
        <fullName evidence="8">Peptidase M20 dimerisation domain-containing protein</fullName>
    </recommendedName>
</protein>
<evidence type="ECO:0000256" key="3">
    <source>
        <dbReference type="ARBA" id="ARBA00022723"/>
    </source>
</evidence>
<dbReference type="InterPro" id="IPR001261">
    <property type="entry name" value="ArgE/DapE_CS"/>
</dbReference>
<dbReference type="PANTHER" id="PTHR45962:SF1">
    <property type="entry name" value="N-FATTY-ACYL-AMINO ACID SYNTHASE_HYDROLASE PM20D1"/>
    <property type="match status" value="1"/>
</dbReference>
<dbReference type="InterPro" id="IPR047177">
    <property type="entry name" value="Pept_M20A"/>
</dbReference>
<keyword evidence="3" id="KW-0479">Metal-binding</keyword>
<organism evidence="6 7">
    <name type="scientific">Leucocoprinus leucothites</name>
    <dbReference type="NCBI Taxonomy" id="201217"/>
    <lineage>
        <taxon>Eukaryota</taxon>
        <taxon>Fungi</taxon>
        <taxon>Dikarya</taxon>
        <taxon>Basidiomycota</taxon>
        <taxon>Agaricomycotina</taxon>
        <taxon>Agaricomycetes</taxon>
        <taxon>Agaricomycetidae</taxon>
        <taxon>Agaricales</taxon>
        <taxon>Agaricineae</taxon>
        <taxon>Agaricaceae</taxon>
        <taxon>Leucocoprinus</taxon>
    </lineage>
</organism>
<dbReference type="GO" id="GO:0004180">
    <property type="term" value="F:carboxypeptidase activity"/>
    <property type="evidence" value="ECO:0007669"/>
    <property type="project" value="TreeGrafter"/>
</dbReference>
<dbReference type="InterPro" id="IPR002933">
    <property type="entry name" value="Peptidase_M20"/>
</dbReference>
<name>A0A8H5LNA5_9AGAR</name>
<dbReference type="Pfam" id="PF01546">
    <property type="entry name" value="Peptidase_M20"/>
    <property type="match status" value="1"/>
</dbReference>
<accession>A0A8H5LNA5</accession>
<dbReference type="GO" id="GO:0046872">
    <property type="term" value="F:metal ion binding"/>
    <property type="evidence" value="ECO:0007669"/>
    <property type="project" value="UniProtKB-KW"/>
</dbReference>
<reference evidence="6 7" key="1">
    <citation type="journal article" date="2020" name="ISME J.">
        <title>Uncovering the hidden diversity of litter-decomposition mechanisms in mushroom-forming fungi.</title>
        <authorList>
            <person name="Floudas D."/>
            <person name="Bentzer J."/>
            <person name="Ahren D."/>
            <person name="Johansson T."/>
            <person name="Persson P."/>
            <person name="Tunlid A."/>
        </authorList>
    </citation>
    <scope>NUCLEOTIDE SEQUENCE [LARGE SCALE GENOMIC DNA]</scope>
    <source>
        <strain evidence="6 7">CBS 146.42</strain>
    </source>
</reference>
<evidence type="ECO:0000256" key="4">
    <source>
        <dbReference type="ARBA" id="ARBA00022801"/>
    </source>
</evidence>
<keyword evidence="5" id="KW-0862">Zinc</keyword>
<proteinExistence type="inferred from homology"/>
<sequence length="151" mass="16236">MGHLDVVPAVTSLDGWTFSPFSGKIADGWVHGRGSSDCKNNVIGILSAVEHLVENNWIPRRTILLGFGQDEEIGGHIGLAIVVDEGGMEIQTLYGTDFALVGVAEKGALNAYISIDMPGGRWFASLDALQFSLTMFQLIPPSHSHLDRSTS</sequence>
<evidence type="ECO:0000313" key="7">
    <source>
        <dbReference type="Proteomes" id="UP000559027"/>
    </source>
</evidence>
<comment type="caution">
    <text evidence="6">The sequence shown here is derived from an EMBL/GenBank/DDBJ whole genome shotgun (WGS) entry which is preliminary data.</text>
</comment>
<dbReference type="Proteomes" id="UP000559027">
    <property type="component" value="Unassembled WGS sequence"/>
</dbReference>
<dbReference type="GO" id="GO:0051603">
    <property type="term" value="P:proteolysis involved in protein catabolic process"/>
    <property type="evidence" value="ECO:0007669"/>
    <property type="project" value="TreeGrafter"/>
</dbReference>